<evidence type="ECO:0000313" key="9">
    <source>
        <dbReference type="Proteomes" id="UP000262712"/>
    </source>
</evidence>
<feature type="transmembrane region" description="Helical" evidence="5">
    <location>
        <begin position="144"/>
        <end position="164"/>
    </location>
</feature>
<evidence type="ECO:0000313" key="8">
    <source>
        <dbReference type="Proteomes" id="UP000221222"/>
    </source>
</evidence>
<comment type="subcellular location">
    <subcellularLocation>
        <location evidence="1">Membrane</location>
        <topology evidence="1">Multi-pass membrane protein</topology>
    </subcellularLocation>
</comment>
<evidence type="ECO:0000256" key="3">
    <source>
        <dbReference type="ARBA" id="ARBA00022989"/>
    </source>
</evidence>
<feature type="transmembrane region" description="Helical" evidence="5">
    <location>
        <begin position="209"/>
        <end position="227"/>
    </location>
</feature>
<dbReference type="KEGG" id="amol:AMOL_1225"/>
<reference evidence="7 8" key="1">
    <citation type="submission" date="2017-09" db="EMBL/GenBank/DDBJ databases">
        <title>Arcobacter canalis sp. nov., a new species isolated from a water canal contaminated with urban sewage.</title>
        <authorList>
            <person name="Perez-Cataluna A."/>
            <person name="Salas-Masso N."/>
            <person name="Figueras M.J."/>
        </authorList>
    </citation>
    <scope>NUCLEOTIDE SEQUENCE [LARGE SCALE GENOMIC DNA]</scope>
    <source>
        <strain evidence="7 8">F98-3</strain>
    </source>
</reference>
<evidence type="ECO:0000256" key="1">
    <source>
        <dbReference type="ARBA" id="ARBA00004141"/>
    </source>
</evidence>
<feature type="transmembrane region" description="Helical" evidence="5">
    <location>
        <begin position="239"/>
        <end position="257"/>
    </location>
</feature>
<organism evidence="7 8">
    <name type="scientific">Malaciobacter molluscorum LMG 25693</name>
    <dbReference type="NCBI Taxonomy" id="870501"/>
    <lineage>
        <taxon>Bacteria</taxon>
        <taxon>Pseudomonadati</taxon>
        <taxon>Campylobacterota</taxon>
        <taxon>Epsilonproteobacteria</taxon>
        <taxon>Campylobacterales</taxon>
        <taxon>Arcobacteraceae</taxon>
        <taxon>Malaciobacter</taxon>
    </lineage>
</organism>
<proteinExistence type="predicted"/>
<evidence type="ECO:0000313" key="7">
    <source>
        <dbReference type="EMBL" id="PHO19434.1"/>
    </source>
</evidence>
<keyword evidence="2 5" id="KW-0812">Transmembrane</keyword>
<reference evidence="6 9" key="2">
    <citation type="submission" date="2018-08" db="EMBL/GenBank/DDBJ databases">
        <title>Complete genome of the Arcobacter molluscorum type strain LMG 25693.</title>
        <authorList>
            <person name="Miller W.G."/>
            <person name="Yee E."/>
            <person name="Bono J.L."/>
        </authorList>
    </citation>
    <scope>NUCLEOTIDE SEQUENCE [LARGE SCALE GENOMIC DNA]</scope>
    <source>
        <strain evidence="6 9">CECT 7696</strain>
    </source>
</reference>
<dbReference type="Proteomes" id="UP000221222">
    <property type="component" value="Unassembled WGS sequence"/>
</dbReference>
<keyword evidence="4 5" id="KW-0472">Membrane</keyword>
<sequence>MGIYKETIGILDKALGSIQNNLYDSGTAIFNDTFFNLAFSLSICYLGYLIMFQKVKVDESAYKLIWTIIIFAIVKSILAKHSFYDYFLEIINAPANTLIQMLNRFVSGINTDASLENVTENLITSLQNVHDTIYSKASFSNLSAYIYATLLYLCGSFLLIAILLFSAFSLFLAKTVLALVPFIIIFLLWRKTEYIFFNWLRLYVSLSLYPAMTILLGSVCFAVAEYMKRVSSGLDDGGYDQVIAICIIMSLCGLAIFKIPNIINQIIGSANEGSSLSSGLGTMSAGASVLSTVSKLSLTKFAGESAGKALGVGLDKGFNKATQKSADAVKKLWTKLK</sequence>
<accession>A0A2G1DM29</accession>
<dbReference type="Pfam" id="PF04610">
    <property type="entry name" value="TrbL"/>
    <property type="match status" value="1"/>
</dbReference>
<dbReference type="RefSeq" id="WP_099341250.1">
    <property type="nucleotide sequence ID" value="NZ_CP032098.1"/>
</dbReference>
<keyword evidence="3 5" id="KW-1133">Transmembrane helix</keyword>
<evidence type="ECO:0000313" key="6">
    <source>
        <dbReference type="EMBL" id="AXX92206.1"/>
    </source>
</evidence>
<keyword evidence="8" id="KW-1185">Reference proteome</keyword>
<evidence type="ECO:0000256" key="5">
    <source>
        <dbReference type="SAM" id="Phobius"/>
    </source>
</evidence>
<dbReference type="EMBL" id="NXFY01000001">
    <property type="protein sequence ID" value="PHO19434.1"/>
    <property type="molecule type" value="Genomic_DNA"/>
</dbReference>
<dbReference type="GO" id="GO:0016020">
    <property type="term" value="C:membrane"/>
    <property type="evidence" value="ECO:0007669"/>
    <property type="project" value="UniProtKB-SubCell"/>
</dbReference>
<evidence type="ECO:0000256" key="4">
    <source>
        <dbReference type="ARBA" id="ARBA00023136"/>
    </source>
</evidence>
<feature type="transmembrane region" description="Helical" evidence="5">
    <location>
        <begin position="33"/>
        <end position="52"/>
    </location>
</feature>
<dbReference type="InterPro" id="IPR007688">
    <property type="entry name" value="Conjugal_tfr_TrbL/VirB6"/>
</dbReference>
<gene>
    <name evidence="6" type="ORF">AMOL_1225</name>
    <name evidence="7" type="ORF">CPU12_01250</name>
</gene>
<dbReference type="AlphaFoldDB" id="A0A2G1DM29"/>
<name>A0A2G1DM29_9BACT</name>
<protein>
    <submittedName>
        <fullName evidence="6">P-type type IV conjugative transfer system protein TrbL/VirB6</fullName>
    </submittedName>
</protein>
<feature type="transmembrane region" description="Helical" evidence="5">
    <location>
        <begin position="171"/>
        <end position="189"/>
    </location>
</feature>
<evidence type="ECO:0000256" key="2">
    <source>
        <dbReference type="ARBA" id="ARBA00022692"/>
    </source>
</evidence>
<dbReference type="Proteomes" id="UP000262712">
    <property type="component" value="Chromosome"/>
</dbReference>
<dbReference type="EMBL" id="CP032098">
    <property type="protein sequence ID" value="AXX92206.1"/>
    <property type="molecule type" value="Genomic_DNA"/>
</dbReference>
<dbReference type="GO" id="GO:0030255">
    <property type="term" value="P:protein secretion by the type IV secretion system"/>
    <property type="evidence" value="ECO:0007669"/>
    <property type="project" value="InterPro"/>
</dbReference>
<feature type="transmembrane region" description="Helical" evidence="5">
    <location>
        <begin position="64"/>
        <end position="84"/>
    </location>
</feature>